<dbReference type="EMBL" id="BGZK01002506">
    <property type="protein sequence ID" value="GBP94451.1"/>
    <property type="molecule type" value="Genomic_DNA"/>
</dbReference>
<accession>A0A4C2A0I7</accession>
<evidence type="ECO:0000256" key="1">
    <source>
        <dbReference type="SAM" id="MobiDB-lite"/>
    </source>
</evidence>
<keyword evidence="3" id="KW-1185">Reference proteome</keyword>
<reference evidence="2 3" key="1">
    <citation type="journal article" date="2019" name="Commun. Biol.">
        <title>The bagworm genome reveals a unique fibroin gene that provides high tensile strength.</title>
        <authorList>
            <person name="Kono N."/>
            <person name="Nakamura H."/>
            <person name="Ohtoshi R."/>
            <person name="Tomita M."/>
            <person name="Numata K."/>
            <person name="Arakawa K."/>
        </authorList>
    </citation>
    <scope>NUCLEOTIDE SEQUENCE [LARGE SCALE GENOMIC DNA]</scope>
</reference>
<comment type="caution">
    <text evidence="2">The sequence shown here is derived from an EMBL/GenBank/DDBJ whole genome shotgun (WGS) entry which is preliminary data.</text>
</comment>
<protein>
    <submittedName>
        <fullName evidence="2">Uncharacterized protein</fullName>
    </submittedName>
</protein>
<sequence>MYVLPIFSLCPSSLCLSHQSTTSRRQSRSGPVLDPNVGPARFRFRSCFDLDPGPALDLDPGPFDLDPGPTLDLDPGPALDLDPGPTLGLDPGPALDFNSDLDLNPDFDPSQSRFWFCY</sequence>
<evidence type="ECO:0000313" key="2">
    <source>
        <dbReference type="EMBL" id="GBP94451.1"/>
    </source>
</evidence>
<feature type="region of interest" description="Disordered" evidence="1">
    <location>
        <begin position="53"/>
        <end position="90"/>
    </location>
</feature>
<evidence type="ECO:0000313" key="3">
    <source>
        <dbReference type="Proteomes" id="UP000299102"/>
    </source>
</evidence>
<dbReference type="Proteomes" id="UP000299102">
    <property type="component" value="Unassembled WGS sequence"/>
</dbReference>
<gene>
    <name evidence="2" type="ORF">EVAR_68729_1</name>
</gene>
<dbReference type="AlphaFoldDB" id="A0A4C2A0I7"/>
<name>A0A4C2A0I7_EUMVA</name>
<proteinExistence type="predicted"/>
<organism evidence="2 3">
    <name type="scientific">Eumeta variegata</name>
    <name type="common">Bagworm moth</name>
    <name type="synonym">Eumeta japonica</name>
    <dbReference type="NCBI Taxonomy" id="151549"/>
    <lineage>
        <taxon>Eukaryota</taxon>
        <taxon>Metazoa</taxon>
        <taxon>Ecdysozoa</taxon>
        <taxon>Arthropoda</taxon>
        <taxon>Hexapoda</taxon>
        <taxon>Insecta</taxon>
        <taxon>Pterygota</taxon>
        <taxon>Neoptera</taxon>
        <taxon>Endopterygota</taxon>
        <taxon>Lepidoptera</taxon>
        <taxon>Glossata</taxon>
        <taxon>Ditrysia</taxon>
        <taxon>Tineoidea</taxon>
        <taxon>Psychidae</taxon>
        <taxon>Oiketicinae</taxon>
        <taxon>Eumeta</taxon>
    </lineage>
</organism>